<feature type="compositionally biased region" description="Basic and acidic residues" evidence="1">
    <location>
        <begin position="37"/>
        <end position="50"/>
    </location>
</feature>
<proteinExistence type="predicted"/>
<reference evidence="2" key="1">
    <citation type="submission" date="2021-03" db="EMBL/GenBank/DDBJ databases">
        <authorList>
            <person name="Li Z."/>
            <person name="Yang C."/>
        </authorList>
    </citation>
    <scope>NUCLEOTIDE SEQUENCE</scope>
    <source>
        <strain evidence="2">Dzin_1.0</strain>
        <tissue evidence="2">Leaf</tissue>
    </source>
</reference>
<evidence type="ECO:0000313" key="2">
    <source>
        <dbReference type="EMBL" id="KAJ0969643.1"/>
    </source>
</evidence>
<sequence length="117" mass="12798">MRNEDANVGGKLGAISKDGAARDEGLVREMPIGDEDGPTRADAENDDGAKSRVEVMEDGLYVMQGASLQPDEVIDDGDGQWARRETAIILGFEDEEQREDEGESGGDEKPREHDLFF</sequence>
<name>A0A9D5CAJ0_9LILI</name>
<keyword evidence="3" id="KW-1185">Reference proteome</keyword>
<evidence type="ECO:0000256" key="1">
    <source>
        <dbReference type="SAM" id="MobiDB-lite"/>
    </source>
</evidence>
<dbReference type="AlphaFoldDB" id="A0A9D5CAJ0"/>
<protein>
    <submittedName>
        <fullName evidence="2">Uncharacterized protein</fullName>
    </submittedName>
</protein>
<feature type="compositionally biased region" description="Acidic residues" evidence="1">
    <location>
        <begin position="92"/>
        <end position="105"/>
    </location>
</feature>
<dbReference type="EMBL" id="JAGGNH010000006">
    <property type="protein sequence ID" value="KAJ0969643.1"/>
    <property type="molecule type" value="Genomic_DNA"/>
</dbReference>
<organism evidence="2 3">
    <name type="scientific">Dioscorea zingiberensis</name>
    <dbReference type="NCBI Taxonomy" id="325984"/>
    <lineage>
        <taxon>Eukaryota</taxon>
        <taxon>Viridiplantae</taxon>
        <taxon>Streptophyta</taxon>
        <taxon>Embryophyta</taxon>
        <taxon>Tracheophyta</taxon>
        <taxon>Spermatophyta</taxon>
        <taxon>Magnoliopsida</taxon>
        <taxon>Liliopsida</taxon>
        <taxon>Dioscoreales</taxon>
        <taxon>Dioscoreaceae</taxon>
        <taxon>Dioscorea</taxon>
    </lineage>
</organism>
<accession>A0A9D5CAJ0</accession>
<evidence type="ECO:0000313" key="3">
    <source>
        <dbReference type="Proteomes" id="UP001085076"/>
    </source>
</evidence>
<gene>
    <name evidence="2" type="ORF">J5N97_022520</name>
</gene>
<comment type="caution">
    <text evidence="2">The sequence shown here is derived from an EMBL/GenBank/DDBJ whole genome shotgun (WGS) entry which is preliminary data.</text>
</comment>
<feature type="region of interest" description="Disordered" evidence="1">
    <location>
        <begin position="1"/>
        <end position="50"/>
    </location>
</feature>
<dbReference type="Proteomes" id="UP001085076">
    <property type="component" value="Miscellaneous, Linkage group lg06"/>
</dbReference>
<feature type="compositionally biased region" description="Basic and acidic residues" evidence="1">
    <location>
        <begin position="106"/>
        <end position="117"/>
    </location>
</feature>
<reference evidence="2" key="2">
    <citation type="journal article" date="2022" name="Hortic Res">
        <title>The genome of Dioscorea zingiberensis sheds light on the biosynthesis, origin and evolution of the medicinally important diosgenin saponins.</title>
        <authorList>
            <person name="Li Y."/>
            <person name="Tan C."/>
            <person name="Li Z."/>
            <person name="Guo J."/>
            <person name="Li S."/>
            <person name="Chen X."/>
            <person name="Wang C."/>
            <person name="Dai X."/>
            <person name="Yang H."/>
            <person name="Song W."/>
            <person name="Hou L."/>
            <person name="Xu J."/>
            <person name="Tong Z."/>
            <person name="Xu A."/>
            <person name="Yuan X."/>
            <person name="Wang W."/>
            <person name="Yang Q."/>
            <person name="Chen L."/>
            <person name="Sun Z."/>
            <person name="Wang K."/>
            <person name="Pan B."/>
            <person name="Chen J."/>
            <person name="Bao Y."/>
            <person name="Liu F."/>
            <person name="Qi X."/>
            <person name="Gang D.R."/>
            <person name="Wen J."/>
            <person name="Li J."/>
        </authorList>
    </citation>
    <scope>NUCLEOTIDE SEQUENCE</scope>
    <source>
        <strain evidence="2">Dzin_1.0</strain>
    </source>
</reference>
<feature type="region of interest" description="Disordered" evidence="1">
    <location>
        <begin position="91"/>
        <end position="117"/>
    </location>
</feature>